<accession>A0A9P5ZTU3</accession>
<dbReference type="Proteomes" id="UP000807025">
    <property type="component" value="Unassembled WGS sequence"/>
</dbReference>
<sequence length="219" mass="24035">MVDINLARIRDTEAVVYAYSFFKVNQVSRTPVPLQRVAISQTSLDSISPSAGMAVIAGIEIESHSLWACLPKHNIIALRLDSADSSDNLPPPPRMIDIIISLSNSHTLDILRGPYDTFLPLLLIPGSLIPQLLGHWFWIAAAGSRATAHCVNLNDWLIQRQALRCRALERLSIVGCPHMKAPIEATLQSSVGVRDVVTTSTLSIKKVSDSIARLIHGRY</sequence>
<dbReference type="AlphaFoldDB" id="A0A9P5ZTU3"/>
<comment type="caution">
    <text evidence="1">The sequence shown here is derived from an EMBL/GenBank/DDBJ whole genome shotgun (WGS) entry which is preliminary data.</text>
</comment>
<organism evidence="1 2">
    <name type="scientific">Pleurotus eryngii</name>
    <name type="common">Boletus of the steppes</name>
    <dbReference type="NCBI Taxonomy" id="5323"/>
    <lineage>
        <taxon>Eukaryota</taxon>
        <taxon>Fungi</taxon>
        <taxon>Dikarya</taxon>
        <taxon>Basidiomycota</taxon>
        <taxon>Agaricomycotina</taxon>
        <taxon>Agaricomycetes</taxon>
        <taxon>Agaricomycetidae</taxon>
        <taxon>Agaricales</taxon>
        <taxon>Pleurotineae</taxon>
        <taxon>Pleurotaceae</taxon>
        <taxon>Pleurotus</taxon>
    </lineage>
</organism>
<keyword evidence="2" id="KW-1185">Reference proteome</keyword>
<evidence type="ECO:0000313" key="2">
    <source>
        <dbReference type="Proteomes" id="UP000807025"/>
    </source>
</evidence>
<proteinExistence type="predicted"/>
<protein>
    <submittedName>
        <fullName evidence="1">Uncharacterized protein</fullName>
    </submittedName>
</protein>
<evidence type="ECO:0000313" key="1">
    <source>
        <dbReference type="EMBL" id="KAF9493048.1"/>
    </source>
</evidence>
<name>A0A9P5ZTU3_PLEER</name>
<gene>
    <name evidence="1" type="ORF">BDN71DRAFT_1154869</name>
</gene>
<reference evidence="1" key="1">
    <citation type="submission" date="2020-11" db="EMBL/GenBank/DDBJ databases">
        <authorList>
            <consortium name="DOE Joint Genome Institute"/>
            <person name="Ahrendt S."/>
            <person name="Riley R."/>
            <person name="Andreopoulos W."/>
            <person name="Labutti K."/>
            <person name="Pangilinan J."/>
            <person name="Ruiz-Duenas F.J."/>
            <person name="Barrasa J.M."/>
            <person name="Sanchez-Garcia M."/>
            <person name="Camarero S."/>
            <person name="Miyauchi S."/>
            <person name="Serrano A."/>
            <person name="Linde D."/>
            <person name="Babiker R."/>
            <person name="Drula E."/>
            <person name="Ayuso-Fernandez I."/>
            <person name="Pacheco R."/>
            <person name="Padilla G."/>
            <person name="Ferreira P."/>
            <person name="Barriuso J."/>
            <person name="Kellner H."/>
            <person name="Castanera R."/>
            <person name="Alfaro M."/>
            <person name="Ramirez L."/>
            <person name="Pisabarro A.G."/>
            <person name="Kuo A."/>
            <person name="Tritt A."/>
            <person name="Lipzen A."/>
            <person name="He G."/>
            <person name="Yan M."/>
            <person name="Ng V."/>
            <person name="Cullen D."/>
            <person name="Martin F."/>
            <person name="Rosso M.-N."/>
            <person name="Henrissat B."/>
            <person name="Hibbett D."/>
            <person name="Martinez A.T."/>
            <person name="Grigoriev I.V."/>
        </authorList>
    </citation>
    <scope>NUCLEOTIDE SEQUENCE</scope>
    <source>
        <strain evidence="1">ATCC 90797</strain>
    </source>
</reference>
<dbReference type="EMBL" id="MU154591">
    <property type="protein sequence ID" value="KAF9493048.1"/>
    <property type="molecule type" value="Genomic_DNA"/>
</dbReference>